<name>A0ABV8RCC1_9FLAO</name>
<protein>
    <submittedName>
        <fullName evidence="2">Sensor of ECF-type sigma factor</fullName>
    </submittedName>
</protein>
<keyword evidence="1" id="KW-0732">Signal</keyword>
<dbReference type="EMBL" id="JBHSCY010000002">
    <property type="protein sequence ID" value="MFC4269068.1"/>
    <property type="molecule type" value="Genomic_DNA"/>
</dbReference>
<gene>
    <name evidence="2" type="ORF">ACFOWD_09150</name>
</gene>
<sequence length="148" mass="17704">MNSKILTLIFLLFFSFSLSAQVNKESREKIKTLKIAYITEQLNLTAKEAQDFWPIYNAYDEVQRSLRGKNRYEIKKLVKQRGNLDSLSDKDAERLISLKLKNDKALYESQRDFVNKIKRIISHKKILKLQIAEMEFARKLMRKYKRRK</sequence>
<evidence type="ECO:0000313" key="3">
    <source>
        <dbReference type="Proteomes" id="UP001595826"/>
    </source>
</evidence>
<evidence type="ECO:0000313" key="2">
    <source>
        <dbReference type="EMBL" id="MFC4269068.1"/>
    </source>
</evidence>
<proteinExistence type="predicted"/>
<feature type="chain" id="PRO_5045141450" evidence="1">
    <location>
        <begin position="21"/>
        <end position="148"/>
    </location>
</feature>
<dbReference type="RefSeq" id="WP_377409968.1">
    <property type="nucleotide sequence ID" value="NZ_JBHSCY010000002.1"/>
</dbReference>
<evidence type="ECO:0000256" key="1">
    <source>
        <dbReference type="SAM" id="SignalP"/>
    </source>
</evidence>
<keyword evidence="3" id="KW-1185">Reference proteome</keyword>
<feature type="signal peptide" evidence="1">
    <location>
        <begin position="1"/>
        <end position="20"/>
    </location>
</feature>
<dbReference type="Proteomes" id="UP001595826">
    <property type="component" value="Unassembled WGS sequence"/>
</dbReference>
<reference evidence="3" key="1">
    <citation type="journal article" date="2019" name="Int. J. Syst. Evol. Microbiol.">
        <title>The Global Catalogue of Microorganisms (GCM) 10K type strain sequencing project: providing services to taxonomists for standard genome sequencing and annotation.</title>
        <authorList>
            <consortium name="The Broad Institute Genomics Platform"/>
            <consortium name="The Broad Institute Genome Sequencing Center for Infectious Disease"/>
            <person name="Wu L."/>
            <person name="Ma J."/>
        </authorList>
    </citation>
    <scope>NUCLEOTIDE SEQUENCE [LARGE SCALE GENOMIC DNA]</scope>
    <source>
        <strain evidence="3">CECT 8655</strain>
    </source>
</reference>
<organism evidence="2 3">
    <name type="scientific">Polaribacter marinivivus</name>
    <dbReference type="NCBI Taxonomy" id="1524260"/>
    <lineage>
        <taxon>Bacteria</taxon>
        <taxon>Pseudomonadati</taxon>
        <taxon>Bacteroidota</taxon>
        <taxon>Flavobacteriia</taxon>
        <taxon>Flavobacteriales</taxon>
        <taxon>Flavobacteriaceae</taxon>
    </lineage>
</organism>
<comment type="caution">
    <text evidence="2">The sequence shown here is derived from an EMBL/GenBank/DDBJ whole genome shotgun (WGS) entry which is preliminary data.</text>
</comment>
<accession>A0ABV8RCC1</accession>